<keyword evidence="1" id="KW-0812">Transmembrane</keyword>
<feature type="transmembrane region" description="Helical" evidence="1">
    <location>
        <begin position="44"/>
        <end position="66"/>
    </location>
</feature>
<comment type="caution">
    <text evidence="3">The sequence shown here is derived from an EMBL/GenBank/DDBJ whole genome shotgun (WGS) entry which is preliminary data.</text>
</comment>
<dbReference type="Proteomes" id="UP001158067">
    <property type="component" value="Unassembled WGS sequence"/>
</dbReference>
<evidence type="ECO:0000259" key="2">
    <source>
        <dbReference type="Pfam" id="PF06439"/>
    </source>
</evidence>
<dbReference type="RefSeq" id="WP_283431148.1">
    <property type="nucleotide sequence ID" value="NZ_FXUG01000001.1"/>
</dbReference>
<gene>
    <name evidence="3" type="ORF">SAMN06265222_101998</name>
</gene>
<reference evidence="3 4" key="1">
    <citation type="submission" date="2017-05" db="EMBL/GenBank/DDBJ databases">
        <authorList>
            <person name="Varghese N."/>
            <person name="Submissions S."/>
        </authorList>
    </citation>
    <scope>NUCLEOTIDE SEQUENCE [LARGE SCALE GENOMIC DNA]</scope>
    <source>
        <strain evidence="3 4">DSM 25457</strain>
    </source>
</reference>
<feature type="domain" description="3-keto-alpha-glucoside-1,2-lyase/3-keto-2-hydroxy-glucal hydratase" evidence="2">
    <location>
        <begin position="110"/>
        <end position="304"/>
    </location>
</feature>
<accession>A0ABY1PTC6</accession>
<dbReference type="InterPro" id="IPR010496">
    <property type="entry name" value="AL/BT2_dom"/>
</dbReference>
<evidence type="ECO:0000313" key="4">
    <source>
        <dbReference type="Proteomes" id="UP001158067"/>
    </source>
</evidence>
<organism evidence="3 4">
    <name type="scientific">Neorhodopirellula lusitana</name>
    <dbReference type="NCBI Taxonomy" id="445327"/>
    <lineage>
        <taxon>Bacteria</taxon>
        <taxon>Pseudomonadati</taxon>
        <taxon>Planctomycetota</taxon>
        <taxon>Planctomycetia</taxon>
        <taxon>Pirellulales</taxon>
        <taxon>Pirellulaceae</taxon>
        <taxon>Neorhodopirellula</taxon>
    </lineage>
</organism>
<dbReference type="Gene3D" id="2.60.120.560">
    <property type="entry name" value="Exo-inulinase, domain 1"/>
    <property type="match status" value="1"/>
</dbReference>
<keyword evidence="1" id="KW-1133">Transmembrane helix</keyword>
<protein>
    <recommendedName>
        <fullName evidence="2">3-keto-alpha-glucoside-1,2-lyase/3-keto-2-hydroxy-glucal hydratase domain-containing protein</fullName>
    </recommendedName>
</protein>
<name>A0ABY1PTC6_9BACT</name>
<sequence length="307" mass="34146">MKKLSTLPVAVKKTVRMSGSKCSICFSSEDDNEMMLQSSNRRRAALAGLTFSLAVACFSVVCLSALTSVSAGEIDPQQKAWYEQYKTQENVPAPGEMLLNEDPEPELTDGFTDLFNGKDLTGWKPLGGTCKFEVKDQQIIGTCVPGSNSTYLCTERSDFKNFVFTCEMDWLVDGNTGVMFRSRMKSNPKAKADTDSTKVVYGPQLELEGFSKDRHWSGGVYGQSCGGYFYPLWLKDHVEARAALKDKQWNRVTISAEGNEVKTWVNGVPAAYWIDDGSYPEGFFGLQIHKGKAGKVRFKNLRVKELP</sequence>
<dbReference type="EMBL" id="FXUG01000001">
    <property type="protein sequence ID" value="SMP43772.1"/>
    <property type="molecule type" value="Genomic_DNA"/>
</dbReference>
<proteinExistence type="predicted"/>
<evidence type="ECO:0000313" key="3">
    <source>
        <dbReference type="EMBL" id="SMP43772.1"/>
    </source>
</evidence>
<keyword evidence="1" id="KW-0472">Membrane</keyword>
<evidence type="ECO:0000256" key="1">
    <source>
        <dbReference type="SAM" id="Phobius"/>
    </source>
</evidence>
<dbReference type="Pfam" id="PF06439">
    <property type="entry name" value="3keto-disac_hyd"/>
    <property type="match status" value="1"/>
</dbReference>
<keyword evidence="4" id="KW-1185">Reference proteome</keyword>